<evidence type="ECO:0000256" key="6">
    <source>
        <dbReference type="ARBA" id="ARBA00022840"/>
    </source>
</evidence>
<evidence type="ECO:0000256" key="4">
    <source>
        <dbReference type="ARBA" id="ARBA00022519"/>
    </source>
</evidence>
<evidence type="ECO:0000313" key="15">
    <source>
        <dbReference type="EMBL" id="RUR31861.1"/>
    </source>
</evidence>
<comment type="function">
    <text evidence="11">Part of the Sec protein translocase complex. Interacts with the SecYEG preprotein conducting channel. Has a central role in coupling the hydrolysis of ATP to the transfer of proteins into and across the cell membrane, serving both as a receptor for the preprotein-SecB complex and as an ATP-driven molecular motor driving the stepwise translocation of polypeptide chains across the membrane.</text>
</comment>
<dbReference type="RefSeq" id="WP_126946145.1">
    <property type="nucleotide sequence ID" value="NZ_RZHG01000014.1"/>
</dbReference>
<dbReference type="SUPFAM" id="SSF81767">
    <property type="entry name" value="Pre-protein crosslinking domain of SecA"/>
    <property type="match status" value="1"/>
</dbReference>
<keyword evidence="9 11" id="KW-0811">Translocation</keyword>
<dbReference type="InterPro" id="IPR027417">
    <property type="entry name" value="P-loop_NTPase"/>
</dbReference>
<dbReference type="InterPro" id="IPR011115">
    <property type="entry name" value="SecA_DEAD"/>
</dbReference>
<keyword evidence="2 11" id="KW-1003">Cell membrane</keyword>
<name>A0A3S0Y408_9GAMM</name>
<keyword evidence="6 11" id="KW-0067">ATP-binding</keyword>
<evidence type="ECO:0000256" key="7">
    <source>
        <dbReference type="ARBA" id="ARBA00022927"/>
    </source>
</evidence>
<keyword evidence="1 11" id="KW-0813">Transport</keyword>
<organism evidence="15 16">
    <name type="scientific">Vreelandella andesensis</name>
    <dbReference type="NCBI Taxonomy" id="447567"/>
    <lineage>
        <taxon>Bacteria</taxon>
        <taxon>Pseudomonadati</taxon>
        <taxon>Pseudomonadota</taxon>
        <taxon>Gammaproteobacteria</taxon>
        <taxon>Oceanospirillales</taxon>
        <taxon>Halomonadaceae</taxon>
        <taxon>Vreelandella</taxon>
    </lineage>
</organism>
<dbReference type="Pfam" id="PF21090">
    <property type="entry name" value="P-loop_SecA"/>
    <property type="match status" value="2"/>
</dbReference>
<dbReference type="SUPFAM" id="SSF52540">
    <property type="entry name" value="P-loop containing nucleoside triphosphate hydrolases"/>
    <property type="match status" value="2"/>
</dbReference>
<evidence type="ECO:0000256" key="10">
    <source>
        <dbReference type="ARBA" id="ARBA00023136"/>
    </source>
</evidence>
<dbReference type="GO" id="GO:0031522">
    <property type="term" value="C:cell envelope Sec protein transport complex"/>
    <property type="evidence" value="ECO:0007669"/>
    <property type="project" value="TreeGrafter"/>
</dbReference>
<dbReference type="GO" id="GO:0006605">
    <property type="term" value="P:protein targeting"/>
    <property type="evidence" value="ECO:0007669"/>
    <property type="project" value="UniProtKB-UniRule"/>
</dbReference>
<dbReference type="InterPro" id="IPR014018">
    <property type="entry name" value="SecA_motor_DEAD"/>
</dbReference>
<dbReference type="InterPro" id="IPR001650">
    <property type="entry name" value="Helicase_C-like"/>
</dbReference>
<dbReference type="Gene3D" id="3.90.1440.10">
    <property type="entry name" value="SecA, preprotein cross-linking domain"/>
    <property type="match status" value="1"/>
</dbReference>
<feature type="domain" description="SecA family profile" evidence="14">
    <location>
        <begin position="30"/>
        <end position="624"/>
    </location>
</feature>
<feature type="domain" description="Helicase ATP-binding" evidence="12">
    <location>
        <begin position="119"/>
        <end position="295"/>
    </location>
</feature>
<dbReference type="GO" id="GO:0005829">
    <property type="term" value="C:cytosol"/>
    <property type="evidence" value="ECO:0007669"/>
    <property type="project" value="TreeGrafter"/>
</dbReference>
<dbReference type="SMART" id="SM00957">
    <property type="entry name" value="SecA_DEAD"/>
    <property type="match status" value="1"/>
</dbReference>
<accession>A0A3S0Y408</accession>
<dbReference type="PROSITE" id="PS51196">
    <property type="entry name" value="SECA_MOTOR_DEAD"/>
    <property type="match status" value="1"/>
</dbReference>
<feature type="domain" description="Helicase C-terminal" evidence="13">
    <location>
        <begin position="472"/>
        <end position="627"/>
    </location>
</feature>
<keyword evidence="4" id="KW-0997">Cell inner membrane</keyword>
<evidence type="ECO:0000256" key="8">
    <source>
        <dbReference type="ARBA" id="ARBA00022967"/>
    </source>
</evidence>
<keyword evidence="16" id="KW-1185">Reference proteome</keyword>
<evidence type="ECO:0000259" key="12">
    <source>
        <dbReference type="PROSITE" id="PS51192"/>
    </source>
</evidence>
<comment type="subcellular location">
    <subcellularLocation>
        <location evidence="11">Cell membrane</location>
        <topology evidence="11">Peripheral membrane protein</topology>
        <orientation evidence="11">Cytoplasmic side</orientation>
    </subcellularLocation>
    <subcellularLocation>
        <location evidence="11">Cytoplasm</location>
    </subcellularLocation>
    <text evidence="11">Distribution is 50-50.</text>
</comment>
<feature type="binding site" evidence="11">
    <location>
        <position position="117"/>
    </location>
    <ligand>
        <name>ATP</name>
        <dbReference type="ChEBI" id="CHEBI:30616"/>
    </ligand>
</feature>
<dbReference type="Gene3D" id="3.40.50.300">
    <property type="entry name" value="P-loop containing nucleotide triphosphate hydrolases"/>
    <property type="match status" value="2"/>
</dbReference>
<dbReference type="Pfam" id="PF01043">
    <property type="entry name" value="SecA_PP_bind"/>
    <property type="match status" value="1"/>
</dbReference>
<dbReference type="CDD" id="cd18803">
    <property type="entry name" value="SF2_C_secA"/>
    <property type="match status" value="1"/>
</dbReference>
<evidence type="ECO:0000313" key="16">
    <source>
        <dbReference type="Proteomes" id="UP000287336"/>
    </source>
</evidence>
<dbReference type="PROSITE" id="PS51194">
    <property type="entry name" value="HELICASE_CTER"/>
    <property type="match status" value="1"/>
</dbReference>
<dbReference type="GO" id="GO:0017038">
    <property type="term" value="P:protein import"/>
    <property type="evidence" value="ECO:0007669"/>
    <property type="project" value="InterPro"/>
</dbReference>
<comment type="caution">
    <text evidence="15">The sequence shown here is derived from an EMBL/GenBank/DDBJ whole genome shotgun (WGS) entry which is preliminary data.</text>
</comment>
<evidence type="ECO:0000256" key="5">
    <source>
        <dbReference type="ARBA" id="ARBA00022741"/>
    </source>
</evidence>
<dbReference type="InterPro" id="IPR011130">
    <property type="entry name" value="SecA_preprotein_X-link_dom"/>
</dbReference>
<dbReference type="GO" id="GO:0008564">
    <property type="term" value="F:protein-exporting ATPase activity"/>
    <property type="evidence" value="ECO:0007669"/>
    <property type="project" value="UniProtKB-EC"/>
</dbReference>
<keyword evidence="5 11" id="KW-0547">Nucleotide-binding</keyword>
<dbReference type="Proteomes" id="UP000287336">
    <property type="component" value="Unassembled WGS sequence"/>
</dbReference>
<evidence type="ECO:0000259" key="13">
    <source>
        <dbReference type="PROSITE" id="PS51194"/>
    </source>
</evidence>
<gene>
    <name evidence="11" type="primary">secA</name>
    <name evidence="15" type="ORF">ELY33_07320</name>
</gene>
<comment type="catalytic activity">
    <reaction evidence="11">
        <text>ATP + H2O + cellular proteinSide 1 = ADP + phosphate + cellular proteinSide 2.</text>
        <dbReference type="EC" id="7.4.2.8"/>
    </reaction>
</comment>
<dbReference type="HAMAP" id="MF_01382">
    <property type="entry name" value="SecA"/>
    <property type="match status" value="1"/>
</dbReference>
<feature type="binding site" evidence="11">
    <location>
        <position position="544"/>
    </location>
    <ligand>
        <name>ATP</name>
        <dbReference type="ChEBI" id="CHEBI:30616"/>
    </ligand>
</feature>
<dbReference type="PRINTS" id="PR00906">
    <property type="entry name" value="SECA"/>
</dbReference>
<evidence type="ECO:0000256" key="3">
    <source>
        <dbReference type="ARBA" id="ARBA00022490"/>
    </source>
</evidence>
<dbReference type="GO" id="GO:0005886">
    <property type="term" value="C:plasma membrane"/>
    <property type="evidence" value="ECO:0007669"/>
    <property type="project" value="UniProtKB-SubCell"/>
</dbReference>
<dbReference type="FunFam" id="3.40.50.300:FF:000429">
    <property type="entry name" value="Preprotein translocase subunit SecA"/>
    <property type="match status" value="1"/>
</dbReference>
<dbReference type="GO" id="GO:0065002">
    <property type="term" value="P:intracellular protein transmembrane transport"/>
    <property type="evidence" value="ECO:0007669"/>
    <property type="project" value="UniProtKB-UniRule"/>
</dbReference>
<evidence type="ECO:0000259" key="14">
    <source>
        <dbReference type="PROSITE" id="PS51196"/>
    </source>
</evidence>
<dbReference type="GO" id="GO:0005524">
    <property type="term" value="F:ATP binding"/>
    <property type="evidence" value="ECO:0007669"/>
    <property type="project" value="UniProtKB-UniRule"/>
</dbReference>
<protein>
    <recommendedName>
        <fullName evidence="11">Protein translocase subunit SecA</fullName>
        <ecNumber evidence="11">7.4.2.8</ecNumber>
    </recommendedName>
</protein>
<proteinExistence type="inferred from homology"/>
<dbReference type="PROSITE" id="PS51192">
    <property type="entry name" value="HELICASE_ATP_BIND_1"/>
    <property type="match status" value="1"/>
</dbReference>
<dbReference type="InterPro" id="IPR036670">
    <property type="entry name" value="SecA_X-link_sf"/>
</dbReference>
<dbReference type="OrthoDB" id="9805579at2"/>
<comment type="subunit">
    <text evidence="11">Monomer and homodimer. Part of the essential Sec protein translocation apparatus which comprises SecA, SecYEG and auxiliary proteins SecDF-YajC and YidC.</text>
</comment>
<dbReference type="EC" id="7.4.2.8" evidence="11"/>
<dbReference type="GO" id="GO:0043952">
    <property type="term" value="P:protein transport by the Sec complex"/>
    <property type="evidence" value="ECO:0007669"/>
    <property type="project" value="TreeGrafter"/>
</dbReference>
<keyword evidence="8 11" id="KW-1278">Translocase</keyword>
<dbReference type="InterPro" id="IPR000185">
    <property type="entry name" value="SecA"/>
</dbReference>
<dbReference type="InterPro" id="IPR014001">
    <property type="entry name" value="Helicase_ATP-bd"/>
</dbReference>
<evidence type="ECO:0000256" key="11">
    <source>
        <dbReference type="HAMAP-Rule" id="MF_01382"/>
    </source>
</evidence>
<dbReference type="PANTHER" id="PTHR30612">
    <property type="entry name" value="SECA INNER MEMBRANE COMPONENT OF SEC PROTEIN SECRETION SYSTEM"/>
    <property type="match status" value="1"/>
</dbReference>
<keyword evidence="10 11" id="KW-0472">Membrane</keyword>
<keyword evidence="7 11" id="KW-0653">Protein transport</keyword>
<evidence type="ECO:0000256" key="2">
    <source>
        <dbReference type="ARBA" id="ARBA00022475"/>
    </source>
</evidence>
<sequence length="663" mass="74997">MIEANVNRPPNGLNYHEPKDDLRPEYRLVTHLRVAWHRWREARLIKRYRAQVADINQYAEWAQGLDAQVLEQQLDMFQRSARRQRLLTHERTQLYQALAVLRELCVDELGERPYDVQLLCALAMVDGQLVQLAPGEGKTLSLALAAVLFAWQGKPCHVVTANEYLAQRDALLLQPLFQRCRLSSASLSSDADAQEEVQAYAADIVYGTSNQFLADYLKDRLANGDVTINRLALTVSYLQGKPQNALKTRGLYSVIIDEADSILIDDATTPLIISGPQPDPALQRGILAARDIVDHLVPGRHYHIDLLHRDVAYTAKGEQALDALVDQLPSFWQHPERRREILQQAIQARDVFLRDHHYVIDDEKVVIVDEKTGRLMAGRSWSNGLHQAVEARAGVPLTDPNRIMARMSFQNYFKLYHRIAGASGTLQNIETEIFFNYRIHTLRIPSRITPLRQVHPYRAFPSSEARWAAVIGEIKHYHQCGRPVLIGTRNIEDSERLVQALRDDGMACELLNAKNHATEADIIATSGASGAVTVATNMAGRGTDIKVSPAVQALGGLAVIMLEPHESARIDWQLFGRTGRQGNPGDVMPLAAADDELLRKHLPPWLRPLNRLVALGLTSNYLITRLIQYAQKRAERRAFSHRQRLNTFDRKTREMMSFVRRKS</sequence>
<keyword evidence="3 11" id="KW-0963">Cytoplasm</keyword>
<feature type="binding site" evidence="11">
    <location>
        <begin position="135"/>
        <end position="139"/>
    </location>
    <ligand>
        <name>ATP</name>
        <dbReference type="ChEBI" id="CHEBI:30616"/>
    </ligand>
</feature>
<comment type="similarity">
    <text evidence="11">Belongs to the SecA family.</text>
</comment>
<dbReference type="AlphaFoldDB" id="A0A3S0Y408"/>
<dbReference type="CDD" id="cd17928">
    <property type="entry name" value="DEXDc_SecA"/>
    <property type="match status" value="1"/>
</dbReference>
<evidence type="ECO:0000256" key="9">
    <source>
        <dbReference type="ARBA" id="ARBA00023010"/>
    </source>
</evidence>
<dbReference type="PANTHER" id="PTHR30612:SF0">
    <property type="entry name" value="CHLOROPLAST PROTEIN-TRANSPORTING ATPASE"/>
    <property type="match status" value="1"/>
</dbReference>
<dbReference type="EMBL" id="RZHG01000014">
    <property type="protein sequence ID" value="RUR31861.1"/>
    <property type="molecule type" value="Genomic_DNA"/>
</dbReference>
<dbReference type="SMART" id="SM00958">
    <property type="entry name" value="SecA_PP_bind"/>
    <property type="match status" value="1"/>
</dbReference>
<dbReference type="Pfam" id="PF07517">
    <property type="entry name" value="SecA_DEAD"/>
    <property type="match status" value="1"/>
</dbReference>
<dbReference type="InterPro" id="IPR044722">
    <property type="entry name" value="SecA_SF2_C"/>
</dbReference>
<reference evidence="15 16" key="1">
    <citation type="submission" date="2018-12" db="EMBL/GenBank/DDBJ databases">
        <title>three novel Halomonas strain isolated from plants.</title>
        <authorList>
            <person name="Sun C."/>
        </authorList>
    </citation>
    <scope>NUCLEOTIDE SEQUENCE [LARGE SCALE GENOMIC DNA]</scope>
    <source>
        <strain evidence="15 16">DSM 19434</strain>
    </source>
</reference>
<evidence type="ECO:0000256" key="1">
    <source>
        <dbReference type="ARBA" id="ARBA00022448"/>
    </source>
</evidence>